<name>F0WDV0_9STRA</name>
<dbReference type="GO" id="GO:0005576">
    <property type="term" value="C:extracellular region"/>
    <property type="evidence" value="ECO:0007669"/>
    <property type="project" value="UniProtKB-SubCell"/>
</dbReference>
<dbReference type="GO" id="GO:0043657">
    <property type="term" value="C:host cell"/>
    <property type="evidence" value="ECO:0007669"/>
    <property type="project" value="UniProtKB-SubCell"/>
</dbReference>
<evidence type="ECO:0000256" key="2">
    <source>
        <dbReference type="ARBA" id="ARBA00004613"/>
    </source>
</evidence>
<reference evidence="5" key="1">
    <citation type="journal article" date="2011" name="PLoS Biol.">
        <title>Gene gain and loss during evolution of obligate parasitism in the white rust pathogen of Arabidopsis thaliana.</title>
        <authorList>
            <person name="Kemen E."/>
            <person name="Gardiner A."/>
            <person name="Schultz-Larsen T."/>
            <person name="Kemen A.C."/>
            <person name="Balmuth A.L."/>
            <person name="Robert-Seilaniantz A."/>
            <person name="Bailey K."/>
            <person name="Holub E."/>
            <person name="Studholme D.J."/>
            <person name="Maclean D."/>
            <person name="Jones J.D."/>
        </authorList>
    </citation>
    <scope>NUCLEOTIDE SEQUENCE</scope>
</reference>
<protein>
    <submittedName>
        <fullName evidence="5">AlNc14C70G4819 protein</fullName>
    </submittedName>
</protein>
<proteinExistence type="predicted"/>
<feature type="domain" description="Crinkler effector protein N-terminal" evidence="4">
    <location>
        <begin position="7"/>
        <end position="100"/>
    </location>
</feature>
<evidence type="ECO:0000259" key="4">
    <source>
        <dbReference type="Pfam" id="PF20147"/>
    </source>
</evidence>
<dbReference type="EMBL" id="FR824115">
    <property type="protein sequence ID" value="CCA19378.1"/>
    <property type="molecule type" value="Genomic_DNA"/>
</dbReference>
<evidence type="ECO:0000256" key="1">
    <source>
        <dbReference type="ARBA" id="ARBA00004340"/>
    </source>
</evidence>
<evidence type="ECO:0000313" key="5">
    <source>
        <dbReference type="EMBL" id="CCA19378.1"/>
    </source>
</evidence>
<sequence>MVALIVNCLILGDGSIININIDNNRMVGHLKNEIAKKEMYDFPSDLLNVYSTQREGTWFLSSDGESVRKLRNGEIPDEIELFLRGNEVMDPARRLQDYFVSIYQNMK</sequence>
<dbReference type="HOGENOM" id="CLU_2214878_0_0_1"/>
<dbReference type="AlphaFoldDB" id="F0WDV0"/>
<accession>F0WDV0</accession>
<dbReference type="InterPro" id="IPR045379">
    <property type="entry name" value="Crinkler_N"/>
</dbReference>
<organism evidence="5">
    <name type="scientific">Albugo laibachii Nc14</name>
    <dbReference type="NCBI Taxonomy" id="890382"/>
    <lineage>
        <taxon>Eukaryota</taxon>
        <taxon>Sar</taxon>
        <taxon>Stramenopiles</taxon>
        <taxon>Oomycota</taxon>
        <taxon>Peronosporomycetes</taxon>
        <taxon>Albuginales</taxon>
        <taxon>Albuginaceae</taxon>
        <taxon>Albugo</taxon>
    </lineage>
</organism>
<dbReference type="Pfam" id="PF20147">
    <property type="entry name" value="Crinkler"/>
    <property type="match status" value="1"/>
</dbReference>
<comment type="subcellular location">
    <subcellularLocation>
        <location evidence="1">Host cell</location>
    </subcellularLocation>
    <subcellularLocation>
        <location evidence="2">Secreted</location>
    </subcellularLocation>
</comment>
<evidence type="ECO:0000256" key="3">
    <source>
        <dbReference type="ARBA" id="ARBA00022525"/>
    </source>
</evidence>
<gene>
    <name evidence="5" type="primary">AlNc14C70G4819</name>
    <name evidence="5" type="ORF">ALNC14_055210</name>
</gene>
<reference evidence="5" key="2">
    <citation type="submission" date="2011-02" db="EMBL/GenBank/DDBJ databases">
        <authorList>
            <person name="MacLean D."/>
        </authorList>
    </citation>
    <scope>NUCLEOTIDE SEQUENCE</scope>
</reference>
<keyword evidence="3" id="KW-0964">Secreted</keyword>